<dbReference type="InterPro" id="IPR017972">
    <property type="entry name" value="Cyt_P450_CS"/>
</dbReference>
<dbReference type="InterPro" id="IPR002401">
    <property type="entry name" value="Cyt_P450_E_grp-I"/>
</dbReference>
<keyword evidence="9" id="KW-0472">Membrane</keyword>
<evidence type="ECO:0000313" key="18">
    <source>
        <dbReference type="EMBL" id="KAF4209510.1"/>
    </source>
</evidence>
<dbReference type="GO" id="GO:0020037">
    <property type="term" value="F:heme binding"/>
    <property type="evidence" value="ECO:0007669"/>
    <property type="project" value="InterPro"/>
</dbReference>
<gene>
    <name evidence="18" type="ORF">CNMCM8927_005910</name>
</gene>
<name>A0AAN6BU55_ASPLE</name>
<dbReference type="GO" id="GO:0044283">
    <property type="term" value="P:small molecule biosynthetic process"/>
    <property type="evidence" value="ECO:0007669"/>
    <property type="project" value="UniProtKB-ARBA"/>
</dbReference>
<comment type="caution">
    <text evidence="18">The sequence shown here is derived from an EMBL/GenBank/DDBJ whole genome shotgun (WGS) entry which is preliminary data.</text>
</comment>
<dbReference type="GO" id="GO:0016020">
    <property type="term" value="C:membrane"/>
    <property type="evidence" value="ECO:0007669"/>
    <property type="project" value="UniProtKB-SubCell"/>
</dbReference>
<reference evidence="18" key="1">
    <citation type="journal article" date="2020" name="bioRxiv">
        <title>Genomic and phenotypic heterogeneity of clinical isolates of the human pathogens Aspergillus fumigatus, Aspergillus lentulus and Aspergillus fumigatiaffinis.</title>
        <authorList>
            <person name="dos Santos R.A.C."/>
            <person name="Steenwyk J.L."/>
            <person name="Rivero-Menendez O."/>
            <person name="Mead M.E."/>
            <person name="Silva L.P."/>
            <person name="Bastos R.W."/>
            <person name="Alastruey-Izquierdo A."/>
            <person name="Goldman G.H."/>
            <person name="Rokas A."/>
        </authorList>
    </citation>
    <scope>NUCLEOTIDE SEQUENCE</scope>
    <source>
        <strain evidence="18">CNM-CM8927</strain>
    </source>
</reference>
<dbReference type="InterPro" id="IPR001128">
    <property type="entry name" value="Cyt_P450"/>
</dbReference>
<evidence type="ECO:0000256" key="17">
    <source>
        <dbReference type="RuleBase" id="RU000461"/>
    </source>
</evidence>
<dbReference type="Gene3D" id="1.10.630.10">
    <property type="entry name" value="Cytochrome P450"/>
    <property type="match status" value="1"/>
</dbReference>
<dbReference type="SUPFAM" id="SSF48264">
    <property type="entry name" value="Cytochrome P450"/>
    <property type="match status" value="1"/>
</dbReference>
<dbReference type="InterPro" id="IPR050121">
    <property type="entry name" value="Cytochrome_P450_monoxygenase"/>
</dbReference>
<reference evidence="18" key="2">
    <citation type="submission" date="2020-04" db="EMBL/GenBank/DDBJ databases">
        <authorList>
            <person name="Santos R.A.C."/>
            <person name="Steenwyk J.L."/>
            <person name="Rivero-Menendez O."/>
            <person name="Mead M.E."/>
            <person name="Silva L.P."/>
            <person name="Bastos R.W."/>
            <person name="Alastruey-Izquierdo A."/>
            <person name="Goldman G.H."/>
            <person name="Rokas A."/>
        </authorList>
    </citation>
    <scope>NUCLEOTIDE SEQUENCE</scope>
    <source>
        <strain evidence="18">CNM-CM8927</strain>
    </source>
</reference>
<comment type="similarity">
    <text evidence="3 17">Belongs to the cytochrome P450 family.</text>
</comment>
<dbReference type="CDD" id="cd11061">
    <property type="entry name" value="CYP67-like"/>
    <property type="match status" value="1"/>
</dbReference>
<organism evidence="18 19">
    <name type="scientific">Aspergillus lentulus</name>
    <dbReference type="NCBI Taxonomy" id="293939"/>
    <lineage>
        <taxon>Eukaryota</taxon>
        <taxon>Fungi</taxon>
        <taxon>Dikarya</taxon>
        <taxon>Ascomycota</taxon>
        <taxon>Pezizomycotina</taxon>
        <taxon>Eurotiomycetes</taxon>
        <taxon>Eurotiomycetidae</taxon>
        <taxon>Eurotiales</taxon>
        <taxon>Aspergillaceae</taxon>
        <taxon>Aspergillus</taxon>
        <taxon>Aspergillus subgen. Fumigati</taxon>
    </lineage>
</organism>
<evidence type="ECO:0000313" key="19">
    <source>
        <dbReference type="Proteomes" id="UP000649114"/>
    </source>
</evidence>
<keyword evidence="7 16" id="KW-0408">Iron</keyword>
<dbReference type="PANTHER" id="PTHR24305:SF29">
    <property type="entry name" value="BENZOATE-PARA-HYDROXYLASE"/>
    <property type="match status" value="1"/>
</dbReference>
<accession>A0AAN6BU55</accession>
<comment type="catalytic activity">
    <reaction evidence="11">
        <text>benzoate + reduced [NADPH--hemoprotein reductase] + O2 = 4-hydroxybenzoate + oxidized [NADPH--hemoprotein reductase] + H2O + H(+)</text>
        <dbReference type="Rhea" id="RHEA:18033"/>
        <dbReference type="Rhea" id="RHEA-COMP:11964"/>
        <dbReference type="Rhea" id="RHEA-COMP:11965"/>
        <dbReference type="ChEBI" id="CHEBI:15377"/>
        <dbReference type="ChEBI" id="CHEBI:15378"/>
        <dbReference type="ChEBI" id="CHEBI:15379"/>
        <dbReference type="ChEBI" id="CHEBI:16150"/>
        <dbReference type="ChEBI" id="CHEBI:17879"/>
        <dbReference type="ChEBI" id="CHEBI:57618"/>
        <dbReference type="ChEBI" id="CHEBI:58210"/>
        <dbReference type="EC" id="1.14.14.92"/>
    </reaction>
</comment>
<dbReference type="PRINTS" id="PR00385">
    <property type="entry name" value="P450"/>
</dbReference>
<dbReference type="Proteomes" id="UP000649114">
    <property type="component" value="Unassembled WGS sequence"/>
</dbReference>
<evidence type="ECO:0000256" key="11">
    <source>
        <dbReference type="ARBA" id="ARBA00050706"/>
    </source>
</evidence>
<evidence type="ECO:0000256" key="10">
    <source>
        <dbReference type="ARBA" id="ARBA00023180"/>
    </source>
</evidence>
<evidence type="ECO:0000256" key="14">
    <source>
        <dbReference type="ARBA" id="ARBA00081895"/>
    </source>
</evidence>
<dbReference type="InterPro" id="IPR036396">
    <property type="entry name" value="Cyt_P450_sf"/>
</dbReference>
<dbReference type="GO" id="GO:0005506">
    <property type="term" value="F:iron ion binding"/>
    <property type="evidence" value="ECO:0007669"/>
    <property type="project" value="InterPro"/>
</dbReference>
<dbReference type="Pfam" id="PF00067">
    <property type="entry name" value="p450"/>
    <property type="match status" value="1"/>
</dbReference>
<keyword evidence="8 17" id="KW-0503">Monooxygenase</keyword>
<feature type="binding site" description="axial binding residue" evidence="16">
    <location>
        <position position="521"/>
    </location>
    <ligand>
        <name>heme</name>
        <dbReference type="ChEBI" id="CHEBI:30413"/>
    </ligand>
    <ligandPart>
        <name>Fe</name>
        <dbReference type="ChEBI" id="CHEBI:18248"/>
    </ligandPart>
</feature>
<evidence type="ECO:0000256" key="12">
    <source>
        <dbReference type="ARBA" id="ARBA00066552"/>
    </source>
</evidence>
<sequence>MIVNPTLDTSTKNQKLNNRAVKRWERSVGVEDRLLAQPQTPEPQIQLADLQIEILDRPTMITELLTPQNTGFILLGLLAAYYIVPYLQKSHLRDIPSPSFAAFSNLWLLLQARRGHRFLKVDEAHKKYGKLVRIAPRQVSIADDAAIQAIYGHGNGFLKSDFYDAFVSIRRGLFNTRDREEHTRKRKTVSHTFSMKSIGQFEQYIHQNVELFVQQWTKLAKLNGNPRSGYATIDALNWFNYLAFDIIGDLAFGAPFGMLEKSKDIAEMRKTPDSDPTYVQAVEVLNRRGEVSATLGCLPRLIPYAKYLPDRFFKDGIQAVENLAGIAVARVNERLKPEVMAKNTRVDLLSRLMEGKDSNGNKLGREELTAEALTQLIAGSDTTSNTTCAILYWCMSTPGVIPKLQKVLDEAIPDDVDVPTHAMVKDIPYLQWVIWETMRIHSTSAMGLPREIPPGNPPVTISGHTFYPGDVVSVPSYTIHRSKEIWGPDAEQFVPERWDPARLTARQKAAFIPFSTGPRACVGRNVAEMELLVMTGTIFRLFEFEMQQDGPMETREGFLRKPLGLIVGMKRRAAHASV</sequence>
<keyword evidence="10" id="KW-0325">Glycoprotein</keyword>
<evidence type="ECO:0000256" key="16">
    <source>
        <dbReference type="PIRSR" id="PIRSR602401-1"/>
    </source>
</evidence>
<proteinExistence type="inferred from homology"/>
<evidence type="ECO:0000256" key="2">
    <source>
        <dbReference type="ARBA" id="ARBA00004370"/>
    </source>
</evidence>
<evidence type="ECO:0000256" key="3">
    <source>
        <dbReference type="ARBA" id="ARBA00010617"/>
    </source>
</evidence>
<evidence type="ECO:0000256" key="6">
    <source>
        <dbReference type="ARBA" id="ARBA00023002"/>
    </source>
</evidence>
<dbReference type="EMBL" id="JAAAPU010000003">
    <property type="protein sequence ID" value="KAF4209510.1"/>
    <property type="molecule type" value="Genomic_DNA"/>
</dbReference>
<dbReference type="PANTHER" id="PTHR24305">
    <property type="entry name" value="CYTOCHROME P450"/>
    <property type="match status" value="1"/>
</dbReference>
<evidence type="ECO:0000256" key="15">
    <source>
        <dbReference type="ARBA" id="ARBA00082391"/>
    </source>
</evidence>
<evidence type="ECO:0000256" key="5">
    <source>
        <dbReference type="ARBA" id="ARBA00022723"/>
    </source>
</evidence>
<comment type="subcellular location">
    <subcellularLocation>
        <location evidence="2">Membrane</location>
    </subcellularLocation>
</comment>
<comment type="cofactor">
    <cofactor evidence="1 16">
        <name>heme</name>
        <dbReference type="ChEBI" id="CHEBI:30413"/>
    </cofactor>
</comment>
<dbReference type="PRINTS" id="PR00463">
    <property type="entry name" value="EP450I"/>
</dbReference>
<dbReference type="AlphaFoldDB" id="A0AAN6BU55"/>
<evidence type="ECO:0000256" key="4">
    <source>
        <dbReference type="ARBA" id="ARBA00022617"/>
    </source>
</evidence>
<evidence type="ECO:0000256" key="8">
    <source>
        <dbReference type="ARBA" id="ARBA00023033"/>
    </source>
</evidence>
<evidence type="ECO:0000256" key="1">
    <source>
        <dbReference type="ARBA" id="ARBA00001971"/>
    </source>
</evidence>
<evidence type="ECO:0000256" key="13">
    <source>
        <dbReference type="ARBA" id="ARBA00072826"/>
    </source>
</evidence>
<keyword evidence="5 16" id="KW-0479">Metal-binding</keyword>
<evidence type="ECO:0000256" key="9">
    <source>
        <dbReference type="ARBA" id="ARBA00023136"/>
    </source>
</evidence>
<protein>
    <recommendedName>
        <fullName evidence="13">Benzoate 4-monooxygenase bphA</fullName>
        <ecNumber evidence="12">1.14.14.92</ecNumber>
    </recommendedName>
    <alternativeName>
        <fullName evidence="14">Benzoate-para-hydroxylase A</fullName>
    </alternativeName>
    <alternativeName>
        <fullName evidence="15">Cytochrome P450 monooxygenase cyp53A1</fullName>
    </alternativeName>
</protein>
<dbReference type="GO" id="GO:0018664">
    <property type="term" value="F:benzoate 4-monooxygenase activity"/>
    <property type="evidence" value="ECO:0007669"/>
    <property type="project" value="UniProtKB-EC"/>
</dbReference>
<keyword evidence="4 16" id="KW-0349">Heme</keyword>
<dbReference type="FunFam" id="1.10.630.10:FF:000053">
    <property type="entry name" value="Cytochrome P450 benzoate 4-monooxygenase"/>
    <property type="match status" value="1"/>
</dbReference>
<dbReference type="PROSITE" id="PS00086">
    <property type="entry name" value="CYTOCHROME_P450"/>
    <property type="match status" value="1"/>
</dbReference>
<evidence type="ECO:0000256" key="7">
    <source>
        <dbReference type="ARBA" id="ARBA00023004"/>
    </source>
</evidence>
<dbReference type="EC" id="1.14.14.92" evidence="12"/>
<keyword evidence="6 17" id="KW-0560">Oxidoreductase</keyword>